<dbReference type="EMBL" id="ADJX01000002">
    <property type="protein sequence ID" value="OSL50402.1"/>
    <property type="molecule type" value="Genomic_DNA"/>
</dbReference>
<accession>A0AAJ3U189</accession>
<organism evidence="1 2">
    <name type="scientific">Escherichia coli H605</name>
    <dbReference type="NCBI Taxonomy" id="656410"/>
    <lineage>
        <taxon>Bacteria</taxon>
        <taxon>Pseudomonadati</taxon>
        <taxon>Pseudomonadota</taxon>
        <taxon>Gammaproteobacteria</taxon>
        <taxon>Enterobacterales</taxon>
        <taxon>Enterobacteriaceae</taxon>
        <taxon>Escherichia</taxon>
    </lineage>
</organism>
<dbReference type="AlphaFoldDB" id="A0AAJ3U189"/>
<sequence>MLVTMTDRELYRLGIIQRVFDRALLQLFMDDATGRLMHLRFCDSENAFDYMMATQQYIDNKRYRELGPAGLVSQRRGKPGNHQLNTAIRDQTLQFIRTRGRGMNPSAIWRILTTEYGVRISKETVRKMMITTGALRNRLGMTLMFTGHLKLMMI</sequence>
<evidence type="ECO:0008006" key="3">
    <source>
        <dbReference type="Google" id="ProtNLM"/>
    </source>
</evidence>
<dbReference type="InterPro" id="IPR009057">
    <property type="entry name" value="Homeodomain-like_sf"/>
</dbReference>
<proteinExistence type="predicted"/>
<dbReference type="Proteomes" id="UP000243401">
    <property type="component" value="Unassembled WGS sequence"/>
</dbReference>
<evidence type="ECO:0000313" key="2">
    <source>
        <dbReference type="Proteomes" id="UP000243401"/>
    </source>
</evidence>
<comment type="caution">
    <text evidence="1">The sequence shown here is derived from an EMBL/GenBank/DDBJ whole genome shotgun (WGS) entry which is preliminary data.</text>
</comment>
<name>A0AAJ3U189_ECOLX</name>
<reference evidence="1 2" key="1">
    <citation type="submission" date="2010-04" db="EMBL/GenBank/DDBJ databases">
        <title>The Genome Sequence of Escherichia coli H605.</title>
        <authorList>
            <consortium name="The Broad Institute Genome Sequencing Platform"/>
            <consortium name="The Broad Institute Genome Sequencing Center for Infectious Disease"/>
            <person name="Feldgarden M."/>
            <person name="Gordon D.M."/>
            <person name="Johnson J.R."/>
            <person name="Johnston B.D."/>
            <person name="Young S."/>
            <person name="Zeng Q."/>
            <person name="Koehrsen M."/>
            <person name="Alvarado L."/>
            <person name="Berlin A.M."/>
            <person name="Borenstein D."/>
            <person name="Chapman S.B."/>
            <person name="Chen Z."/>
            <person name="Engels R."/>
            <person name="Freedman E."/>
            <person name="Gellesch M."/>
            <person name="Goldberg J."/>
            <person name="Griggs A."/>
            <person name="Gujja S."/>
            <person name="Heilman E.R."/>
            <person name="Heiman D.I."/>
            <person name="Hepburn T.A."/>
            <person name="Howarth C."/>
            <person name="Jen D."/>
            <person name="Larson L."/>
            <person name="Mehta T."/>
            <person name="Park D."/>
            <person name="Pearson M."/>
            <person name="Richards J."/>
            <person name="Roberts A."/>
            <person name="Saif S."/>
            <person name="Shea T.D."/>
            <person name="Shenoy N."/>
            <person name="Sisk P."/>
            <person name="Stolte C."/>
            <person name="Sykes S.N."/>
            <person name="Walk T."/>
            <person name="White J."/>
            <person name="Yandava C."/>
            <person name="Haas B."/>
            <person name="Henn M.R."/>
            <person name="Nusbaum C."/>
            <person name="Birren B."/>
        </authorList>
    </citation>
    <scope>NUCLEOTIDE SEQUENCE [LARGE SCALE GENOMIC DNA]</scope>
    <source>
        <strain evidence="1 2">H605</strain>
    </source>
</reference>
<dbReference type="Pfam" id="PF13565">
    <property type="entry name" value="HTH_32"/>
    <property type="match status" value="1"/>
</dbReference>
<dbReference type="SUPFAM" id="SSF46689">
    <property type="entry name" value="Homeodomain-like"/>
    <property type="match status" value="1"/>
</dbReference>
<gene>
    <name evidence="1" type="ORF">EATG_01276</name>
</gene>
<evidence type="ECO:0000313" key="1">
    <source>
        <dbReference type="EMBL" id="OSL50402.1"/>
    </source>
</evidence>
<protein>
    <recommendedName>
        <fullName evidence="3">Transposase</fullName>
    </recommendedName>
</protein>